<keyword evidence="2" id="KW-0472">Membrane</keyword>
<dbReference type="Proteomes" id="UP000005317">
    <property type="component" value="Unassembled WGS sequence"/>
</dbReference>
<evidence type="ECO:0000313" key="3">
    <source>
        <dbReference type="EMBL" id="EIJ37026.1"/>
    </source>
</evidence>
<protein>
    <submittedName>
        <fullName evidence="3">Uncharacterized protein</fullName>
    </submittedName>
</protein>
<keyword evidence="4" id="KW-1185">Reference proteome</keyword>
<feature type="transmembrane region" description="Helical" evidence="2">
    <location>
        <begin position="157"/>
        <end position="177"/>
    </location>
</feature>
<dbReference type="EMBL" id="JH651381">
    <property type="protein sequence ID" value="EIJ37026.1"/>
    <property type="molecule type" value="Genomic_DNA"/>
</dbReference>
<keyword evidence="2" id="KW-1133">Transmembrane helix</keyword>
<feature type="transmembrane region" description="Helical" evidence="2">
    <location>
        <begin position="6"/>
        <end position="24"/>
    </location>
</feature>
<evidence type="ECO:0000256" key="1">
    <source>
        <dbReference type="SAM" id="MobiDB-lite"/>
    </source>
</evidence>
<feature type="compositionally biased region" description="Polar residues" evidence="1">
    <location>
        <begin position="196"/>
        <end position="207"/>
    </location>
</feature>
<dbReference type="AlphaFoldDB" id="A0A656HNB1"/>
<feature type="transmembrane region" description="Helical" evidence="2">
    <location>
        <begin position="128"/>
        <end position="151"/>
    </location>
</feature>
<proteinExistence type="predicted"/>
<dbReference type="RefSeq" id="WP_002706470.1">
    <property type="nucleotide sequence ID" value="NZ_JH651381.1"/>
</dbReference>
<evidence type="ECO:0000313" key="4">
    <source>
        <dbReference type="Proteomes" id="UP000005317"/>
    </source>
</evidence>
<dbReference type="OrthoDB" id="9154601at2"/>
<reference evidence="4" key="1">
    <citation type="journal article" date="2011" name="Stand. Genomic Sci.">
        <title>Genome sequence of the filamentous, gliding Thiothrix nivea neotype strain (JP2(T)).</title>
        <authorList>
            <person name="Lapidus A."/>
            <person name="Nolan M."/>
            <person name="Lucas S."/>
            <person name="Glavina Del Rio T."/>
            <person name="Tice H."/>
            <person name="Cheng J.F."/>
            <person name="Tapia R."/>
            <person name="Han C."/>
            <person name="Goodwin L."/>
            <person name="Pitluck S."/>
            <person name="Liolios K."/>
            <person name="Pagani I."/>
            <person name="Ivanova N."/>
            <person name="Huntemann M."/>
            <person name="Mavromatis K."/>
            <person name="Mikhailova N."/>
            <person name="Pati A."/>
            <person name="Chen A."/>
            <person name="Palaniappan K."/>
            <person name="Land M."/>
            <person name="Brambilla E.M."/>
            <person name="Rohde M."/>
            <person name="Abt B."/>
            <person name="Verbarg S."/>
            <person name="Goker M."/>
            <person name="Bristow J."/>
            <person name="Eisen J.A."/>
            <person name="Markowitz V."/>
            <person name="Hugenholtz P."/>
            <person name="Kyrpides N.C."/>
            <person name="Klenk H.P."/>
            <person name="Woyke T."/>
        </authorList>
    </citation>
    <scope>NUCLEOTIDE SEQUENCE [LARGE SCALE GENOMIC DNA]</scope>
    <source>
        <strain evidence="4">ATCC 35100 / DSM 5205 / JP2</strain>
    </source>
</reference>
<evidence type="ECO:0000256" key="2">
    <source>
        <dbReference type="SAM" id="Phobius"/>
    </source>
</evidence>
<name>A0A656HNB1_THINJ</name>
<feature type="region of interest" description="Disordered" evidence="1">
    <location>
        <begin position="196"/>
        <end position="216"/>
    </location>
</feature>
<keyword evidence="2" id="KW-0812">Transmembrane</keyword>
<gene>
    <name evidence="3" type="ORF">Thini_0011</name>
</gene>
<accession>A0A656HNB1</accession>
<organism evidence="3 4">
    <name type="scientific">Thiothrix nivea (strain ATCC 35100 / DSM 5205 / JP2)</name>
    <dbReference type="NCBI Taxonomy" id="870187"/>
    <lineage>
        <taxon>Bacteria</taxon>
        <taxon>Pseudomonadati</taxon>
        <taxon>Pseudomonadota</taxon>
        <taxon>Gammaproteobacteria</taxon>
        <taxon>Thiotrichales</taxon>
        <taxon>Thiotrichaceae</taxon>
        <taxon>Thiothrix</taxon>
    </lineage>
</organism>
<sequence>MDIDLVLKLVGALVSIISVGKIVYELTLSQKIRLRDDYKFAKEFFEELAKTPAPHPLVVERGYHAIAGDISLAVEEIQYLLTLENPSSALREYVLARDYLEHLPQSEPPKIRFKPKYAAEFARKWRQWVFMIGYSISAFLAISPLLFMAVFKVNSGVGPSIAILFAFGFGVPAYGFLMNYVRLKLGERLVSRQQCQEQKTVEDQATPSPLPDRLPD</sequence>